<dbReference type="EMBL" id="PUHZ01000005">
    <property type="protein sequence ID" value="PQO47451.1"/>
    <property type="molecule type" value="Genomic_DNA"/>
</dbReference>
<dbReference type="InterPro" id="IPR013324">
    <property type="entry name" value="RNA_pol_sigma_r3/r4-like"/>
</dbReference>
<comment type="similarity">
    <text evidence="1">Belongs to the sigma-70 factor family. ECF subfamily.</text>
</comment>
<comment type="caution">
    <text evidence="9">The sequence shown here is derived from an EMBL/GenBank/DDBJ whole genome shotgun (WGS) entry which is preliminary data.</text>
</comment>
<dbReference type="InterPro" id="IPR039425">
    <property type="entry name" value="RNA_pol_sigma-70-like"/>
</dbReference>
<protein>
    <recommendedName>
        <fullName evidence="7">RNA polymerase sigma-70 ECF-like HTH domain-containing protein</fullName>
    </recommendedName>
</protein>
<proteinExistence type="inferred from homology"/>
<dbReference type="Proteomes" id="UP000237819">
    <property type="component" value="Unassembled WGS sequence"/>
</dbReference>
<keyword evidence="4" id="KW-0238">DNA-binding</keyword>
<dbReference type="Gene3D" id="1.10.10.10">
    <property type="entry name" value="Winged helix-like DNA-binding domain superfamily/Winged helix DNA-binding domain"/>
    <property type="match status" value="1"/>
</dbReference>
<evidence type="ECO:0000313" key="8">
    <source>
        <dbReference type="EMBL" id="PQO36500.1"/>
    </source>
</evidence>
<gene>
    <name evidence="9" type="ORF">C5Y93_05250</name>
    <name evidence="8" type="ORF">C5Y98_12435</name>
</gene>
<dbReference type="PANTHER" id="PTHR43133:SF8">
    <property type="entry name" value="RNA POLYMERASE SIGMA FACTOR HI_1459-RELATED"/>
    <property type="match status" value="1"/>
</dbReference>
<evidence type="ECO:0000256" key="2">
    <source>
        <dbReference type="ARBA" id="ARBA00023015"/>
    </source>
</evidence>
<dbReference type="GO" id="GO:0006352">
    <property type="term" value="P:DNA-templated transcription initiation"/>
    <property type="evidence" value="ECO:0007669"/>
    <property type="project" value="InterPro"/>
</dbReference>
<evidence type="ECO:0000256" key="5">
    <source>
        <dbReference type="ARBA" id="ARBA00023163"/>
    </source>
</evidence>
<dbReference type="InterPro" id="IPR013325">
    <property type="entry name" value="RNA_pol_sigma_r2"/>
</dbReference>
<dbReference type="NCBIfam" id="TIGR02937">
    <property type="entry name" value="sigma70-ECF"/>
    <property type="match status" value="1"/>
</dbReference>
<evidence type="ECO:0000313" key="10">
    <source>
        <dbReference type="Proteomes" id="UP000237819"/>
    </source>
</evidence>
<organism evidence="9 10">
    <name type="scientific">Blastopirellula marina</name>
    <dbReference type="NCBI Taxonomy" id="124"/>
    <lineage>
        <taxon>Bacteria</taxon>
        <taxon>Pseudomonadati</taxon>
        <taxon>Planctomycetota</taxon>
        <taxon>Planctomycetia</taxon>
        <taxon>Pirellulales</taxon>
        <taxon>Pirellulaceae</taxon>
        <taxon>Blastopirellula</taxon>
    </lineage>
</organism>
<evidence type="ECO:0000313" key="9">
    <source>
        <dbReference type="EMBL" id="PQO47451.1"/>
    </source>
</evidence>
<dbReference type="Pfam" id="PF07638">
    <property type="entry name" value="Sigma70_ECF"/>
    <property type="match status" value="1"/>
</dbReference>
<dbReference type="Proteomes" id="UP000239388">
    <property type="component" value="Unassembled WGS sequence"/>
</dbReference>
<evidence type="ECO:0000313" key="11">
    <source>
        <dbReference type="Proteomes" id="UP000239388"/>
    </source>
</evidence>
<dbReference type="AlphaFoldDB" id="A0A2S8GSV5"/>
<name>A0A2S8GSV5_9BACT</name>
<dbReference type="InterPro" id="IPR036388">
    <property type="entry name" value="WH-like_DNA-bd_sf"/>
</dbReference>
<keyword evidence="6" id="KW-0175">Coiled coil</keyword>
<accession>A0A2S8GSV5</accession>
<feature type="coiled-coil region" evidence="6">
    <location>
        <begin position="139"/>
        <end position="166"/>
    </location>
</feature>
<evidence type="ECO:0000256" key="4">
    <source>
        <dbReference type="ARBA" id="ARBA00023125"/>
    </source>
</evidence>
<dbReference type="EMBL" id="PUIB01000013">
    <property type="protein sequence ID" value="PQO36500.1"/>
    <property type="molecule type" value="Genomic_DNA"/>
</dbReference>
<keyword evidence="2" id="KW-0805">Transcription regulation</keyword>
<dbReference type="SUPFAM" id="SSF88659">
    <property type="entry name" value="Sigma3 and sigma4 domains of RNA polymerase sigma factors"/>
    <property type="match status" value="1"/>
</dbReference>
<dbReference type="InterPro" id="IPR014284">
    <property type="entry name" value="RNA_pol_sigma-70_dom"/>
</dbReference>
<evidence type="ECO:0000256" key="3">
    <source>
        <dbReference type="ARBA" id="ARBA00023082"/>
    </source>
</evidence>
<dbReference type="InterPro" id="IPR053812">
    <property type="entry name" value="HTH_Sigma70_ECF-like"/>
</dbReference>
<evidence type="ECO:0000259" key="7">
    <source>
        <dbReference type="Pfam" id="PF07638"/>
    </source>
</evidence>
<dbReference type="Gene3D" id="1.10.1740.10">
    <property type="match status" value="1"/>
</dbReference>
<evidence type="ECO:0000256" key="6">
    <source>
        <dbReference type="SAM" id="Coils"/>
    </source>
</evidence>
<feature type="domain" description="RNA polymerase sigma-70 ECF-like HTH" evidence="7">
    <location>
        <begin position="14"/>
        <end position="198"/>
    </location>
</feature>
<reference evidence="10 11" key="1">
    <citation type="submission" date="2018-02" db="EMBL/GenBank/DDBJ databases">
        <title>Comparative genomes isolates from brazilian mangrove.</title>
        <authorList>
            <person name="Araujo J.E."/>
            <person name="Taketani R.G."/>
            <person name="Silva M.C.P."/>
            <person name="Loureco M.V."/>
            <person name="Andreote F.D."/>
        </authorList>
    </citation>
    <scope>NUCLEOTIDE SEQUENCE [LARGE SCALE GENOMIC DNA]</scope>
    <source>
        <strain evidence="8 11">NAP PRIS-MGV</strain>
        <strain evidence="9 10">Nap-Phe MGV</strain>
    </source>
</reference>
<dbReference type="SUPFAM" id="SSF88946">
    <property type="entry name" value="Sigma2 domain of RNA polymerase sigma factors"/>
    <property type="match status" value="1"/>
</dbReference>
<dbReference type="GO" id="GO:0003677">
    <property type="term" value="F:DNA binding"/>
    <property type="evidence" value="ECO:0007669"/>
    <property type="project" value="UniProtKB-KW"/>
</dbReference>
<sequence>MMTARAAMADESIDIAELIRQIRQGQPAAAEQLFRFYEPEIRAEIRYRLRSSAVRRVVDSQDICQSVMISFFLRVGAGQYEIAEPQELLQLLLKIARNKTNDAYRAQLADKRDVRRVQSLDAAKEVGQRPGPENVPAEAAEMTDLLEELERQLSTQEFEIATLRRQGFQWDEIGEQLGESPEALRKRFHRAIERIGRNLTPWF</sequence>
<keyword evidence="3" id="KW-0731">Sigma factor</keyword>
<dbReference type="PANTHER" id="PTHR43133">
    <property type="entry name" value="RNA POLYMERASE ECF-TYPE SIGMA FACTO"/>
    <property type="match status" value="1"/>
</dbReference>
<keyword evidence="5" id="KW-0804">Transcription</keyword>
<dbReference type="GO" id="GO:0016987">
    <property type="term" value="F:sigma factor activity"/>
    <property type="evidence" value="ECO:0007669"/>
    <property type="project" value="UniProtKB-KW"/>
</dbReference>
<evidence type="ECO:0000256" key="1">
    <source>
        <dbReference type="ARBA" id="ARBA00010641"/>
    </source>
</evidence>